<evidence type="ECO:0000256" key="2">
    <source>
        <dbReference type="ARBA" id="ARBA00023163"/>
    </source>
</evidence>
<reference evidence="5" key="1">
    <citation type="journal article" date="2015" name="Genome Announc.">
        <title>Draft genome sequence of Talaromyces cellulolyticus strain Y-94, a source of lignocellulosic biomass-degrading enzymes.</title>
        <authorList>
            <person name="Fujii T."/>
            <person name="Koike H."/>
            <person name="Sawayama S."/>
            <person name="Yano S."/>
            <person name="Inoue H."/>
        </authorList>
    </citation>
    <scope>NUCLEOTIDE SEQUENCE [LARGE SCALE GENOMIC DNA]</scope>
    <source>
        <strain evidence="5">Y-94</strain>
    </source>
</reference>
<name>A0A6V8HGD3_TALPI</name>
<organism evidence="4 5">
    <name type="scientific">Talaromyces pinophilus</name>
    <name type="common">Penicillium pinophilum</name>
    <dbReference type="NCBI Taxonomy" id="128442"/>
    <lineage>
        <taxon>Eukaryota</taxon>
        <taxon>Fungi</taxon>
        <taxon>Dikarya</taxon>
        <taxon>Ascomycota</taxon>
        <taxon>Pezizomycotina</taxon>
        <taxon>Eurotiomycetes</taxon>
        <taxon>Eurotiomycetidae</taxon>
        <taxon>Eurotiales</taxon>
        <taxon>Trichocomaceae</taxon>
        <taxon>Talaromyces</taxon>
        <taxon>Talaromyces sect. Talaromyces</taxon>
    </lineage>
</organism>
<evidence type="ECO:0000256" key="3">
    <source>
        <dbReference type="ARBA" id="ARBA00023242"/>
    </source>
</evidence>
<keyword evidence="1" id="KW-0805">Transcription regulation</keyword>
<gene>
    <name evidence="4" type="ORF">TCE0_041r13711</name>
</gene>
<keyword evidence="5" id="KW-1185">Reference proteome</keyword>
<dbReference type="Proteomes" id="UP000053095">
    <property type="component" value="Unassembled WGS sequence"/>
</dbReference>
<evidence type="ECO:0000313" key="4">
    <source>
        <dbReference type="EMBL" id="GAM40959.1"/>
    </source>
</evidence>
<evidence type="ECO:0008006" key="6">
    <source>
        <dbReference type="Google" id="ProtNLM"/>
    </source>
</evidence>
<keyword evidence="3" id="KW-0539">Nucleus</keyword>
<accession>A0A6V8HGD3</accession>
<dbReference type="CDD" id="cd12148">
    <property type="entry name" value="fungal_TF_MHR"/>
    <property type="match status" value="1"/>
</dbReference>
<dbReference type="AlphaFoldDB" id="A0A6V8HGD3"/>
<comment type="caution">
    <text evidence="4">The sequence shown here is derived from an EMBL/GenBank/DDBJ whole genome shotgun (WGS) entry which is preliminary data.</text>
</comment>
<dbReference type="EMBL" id="DF933837">
    <property type="protein sequence ID" value="GAM40959.1"/>
    <property type="molecule type" value="Genomic_DNA"/>
</dbReference>
<dbReference type="PANTHER" id="PTHR47840">
    <property type="entry name" value="ZN(II)2CYS6 TRANSCRIPTION FACTOR (EUROFUNG)-RELATED"/>
    <property type="match status" value="1"/>
</dbReference>
<dbReference type="PANTHER" id="PTHR47840:SF1">
    <property type="entry name" value="ZN(II)2CYS6 TRANSCRIPTION FACTOR (EUROFUNG)"/>
    <property type="match status" value="1"/>
</dbReference>
<sequence>MYYATWVASLHPMPQQRLTMHRPKCPAGVCGQVATSVAHPFDVDASSSFGSHPPIVSVLESISGQQGIGPARPSASLSQVKAKAVCESLRSALPTFDRISSVFGENGSSWWDSFRDKTRVISQAHFLQDIDTFLAQAYTSMKPAEVGALAIAYARSLNQGFHPLMETVENLVLSDISYVANTDGMMCLILLGKTYTDIGHPRRAWLVWRRGITVTQLMGYHREDCVDPGGKSAWWAVYHGDRFTSMLLGLPHGCSDSILKPQFTKSATNNMSLEHYFTHQCAVVAGRIIERNVASAKPPYSELLAIDEEMDAMAAAMSQSWWAIPDNLLFSDIANLRERLLLHFYFFHVRLYLHLPSMGGTSSQPIYGASSTCISRLACIAAARELIKRFHVLNMMTPEGKRLFECKTSIFVAFTGAVVLALGMRHFVDLRYREVGSREDELLLSTFYAALQDEEQRTGCNISLQCRLALGALLTATPHSHDQANLSANEYIPGEIRIPYFGKILRLKARDGGSENSEREELGLPSMADEAALLPSEVTSNARDSWIYEYPETIMSDANNLSSQLDMLGMDLDWDWASLSMTGTNEMG</sequence>
<evidence type="ECO:0000256" key="1">
    <source>
        <dbReference type="ARBA" id="ARBA00023015"/>
    </source>
</evidence>
<protein>
    <recommendedName>
        <fullName evidence="6">Transcription factor domain-containing protein</fullName>
    </recommendedName>
</protein>
<evidence type="ECO:0000313" key="5">
    <source>
        <dbReference type="Proteomes" id="UP000053095"/>
    </source>
</evidence>
<keyword evidence="2" id="KW-0804">Transcription</keyword>
<proteinExistence type="predicted"/>